<name>A0A0A9GP83_ARUDO</name>
<reference evidence="1" key="1">
    <citation type="submission" date="2014-09" db="EMBL/GenBank/DDBJ databases">
        <authorList>
            <person name="Magalhaes I.L.F."/>
            <person name="Oliveira U."/>
            <person name="Santos F.R."/>
            <person name="Vidigal T.H.D.A."/>
            <person name="Brescovit A.D."/>
            <person name="Santos A.J."/>
        </authorList>
    </citation>
    <scope>NUCLEOTIDE SEQUENCE</scope>
    <source>
        <tissue evidence="1">Shoot tissue taken approximately 20 cm above the soil surface</tissue>
    </source>
</reference>
<dbReference type="EMBL" id="GBRH01173540">
    <property type="protein sequence ID" value="JAE24356.1"/>
    <property type="molecule type" value="Transcribed_RNA"/>
</dbReference>
<organism evidence="1">
    <name type="scientific">Arundo donax</name>
    <name type="common">Giant reed</name>
    <name type="synonym">Donax arundinaceus</name>
    <dbReference type="NCBI Taxonomy" id="35708"/>
    <lineage>
        <taxon>Eukaryota</taxon>
        <taxon>Viridiplantae</taxon>
        <taxon>Streptophyta</taxon>
        <taxon>Embryophyta</taxon>
        <taxon>Tracheophyta</taxon>
        <taxon>Spermatophyta</taxon>
        <taxon>Magnoliopsida</taxon>
        <taxon>Liliopsida</taxon>
        <taxon>Poales</taxon>
        <taxon>Poaceae</taxon>
        <taxon>PACMAD clade</taxon>
        <taxon>Arundinoideae</taxon>
        <taxon>Arundineae</taxon>
        <taxon>Arundo</taxon>
    </lineage>
</organism>
<evidence type="ECO:0000313" key="1">
    <source>
        <dbReference type="EMBL" id="JAE24356.1"/>
    </source>
</evidence>
<protein>
    <submittedName>
        <fullName evidence="1">Uncharacterized protein</fullName>
    </submittedName>
</protein>
<reference evidence="1" key="2">
    <citation type="journal article" date="2015" name="Data Brief">
        <title>Shoot transcriptome of the giant reed, Arundo donax.</title>
        <authorList>
            <person name="Barrero R.A."/>
            <person name="Guerrero F.D."/>
            <person name="Moolhuijzen P."/>
            <person name="Goolsby J.A."/>
            <person name="Tidwell J."/>
            <person name="Bellgard S.E."/>
            <person name="Bellgard M.I."/>
        </authorList>
    </citation>
    <scope>NUCLEOTIDE SEQUENCE</scope>
    <source>
        <tissue evidence="1">Shoot tissue taken approximately 20 cm above the soil surface</tissue>
    </source>
</reference>
<sequence>MLLLPKCNFSDTKIQIRHARWPLYLETTRTSQYKSLRSRPHATSQEATHWSCSHTFKKSLREGMPGAWIHWLTPSHPFRQGPRYGQAAFTDVFKFAEYLMET</sequence>
<proteinExistence type="predicted"/>
<accession>A0A0A9GP83</accession>
<dbReference type="AlphaFoldDB" id="A0A0A9GP83"/>